<dbReference type="GO" id="GO:0005524">
    <property type="term" value="F:ATP binding"/>
    <property type="evidence" value="ECO:0007669"/>
    <property type="project" value="UniProtKB-UniRule"/>
</dbReference>
<evidence type="ECO:0000313" key="11">
    <source>
        <dbReference type="EMBL" id="RXK56833.1"/>
    </source>
</evidence>
<organism evidence="11 12">
    <name type="scientific">Oleiharenicola lentus</name>
    <dbReference type="NCBI Taxonomy" id="2508720"/>
    <lineage>
        <taxon>Bacteria</taxon>
        <taxon>Pseudomonadati</taxon>
        <taxon>Verrucomicrobiota</taxon>
        <taxon>Opitutia</taxon>
        <taxon>Opitutales</taxon>
        <taxon>Opitutaceae</taxon>
        <taxon>Oleiharenicola</taxon>
    </lineage>
</organism>
<keyword evidence="7 8" id="KW-0133">Cell shape</keyword>
<comment type="subcellular location">
    <subcellularLocation>
        <location evidence="1 7 8">Cytoplasm</location>
    </subcellularLocation>
</comment>
<dbReference type="RefSeq" id="WP_129048198.1">
    <property type="nucleotide sequence ID" value="NZ_SDHX01000001.1"/>
</dbReference>
<dbReference type="NCBIfam" id="TIGR01087">
    <property type="entry name" value="murD"/>
    <property type="match status" value="1"/>
</dbReference>
<evidence type="ECO:0000256" key="1">
    <source>
        <dbReference type="ARBA" id="ARBA00004496"/>
    </source>
</evidence>
<evidence type="ECO:0000256" key="7">
    <source>
        <dbReference type="HAMAP-Rule" id="MF_00639"/>
    </source>
</evidence>
<dbReference type="Gene3D" id="3.90.190.20">
    <property type="entry name" value="Mur ligase, C-terminal domain"/>
    <property type="match status" value="1"/>
</dbReference>
<dbReference type="InterPro" id="IPR036565">
    <property type="entry name" value="Mur-like_cat_sf"/>
</dbReference>
<evidence type="ECO:0000256" key="3">
    <source>
        <dbReference type="ARBA" id="ARBA00022490"/>
    </source>
</evidence>
<dbReference type="AlphaFoldDB" id="A0A4Q1CCH1"/>
<keyword evidence="7 8" id="KW-0573">Peptidoglycan synthesis</keyword>
<dbReference type="SUPFAM" id="SSF53623">
    <property type="entry name" value="MurD-like peptide ligases, catalytic domain"/>
    <property type="match status" value="1"/>
</dbReference>
<dbReference type="OrthoDB" id="9809796at2"/>
<keyword evidence="3 7" id="KW-0963">Cytoplasm</keyword>
<keyword evidence="7 8" id="KW-0131">Cell cycle</keyword>
<proteinExistence type="inferred from homology"/>
<feature type="domain" description="Mur ligase central" evidence="10">
    <location>
        <begin position="106"/>
        <end position="211"/>
    </location>
</feature>
<accession>A0A4Q1CCH1</accession>
<dbReference type="GO" id="GO:0008360">
    <property type="term" value="P:regulation of cell shape"/>
    <property type="evidence" value="ECO:0007669"/>
    <property type="project" value="UniProtKB-KW"/>
</dbReference>
<dbReference type="Proteomes" id="UP000290218">
    <property type="component" value="Unassembled WGS sequence"/>
</dbReference>
<dbReference type="SUPFAM" id="SSF53244">
    <property type="entry name" value="MurD-like peptide ligases, peptide-binding domain"/>
    <property type="match status" value="1"/>
</dbReference>
<dbReference type="Gene3D" id="3.40.1190.10">
    <property type="entry name" value="Mur-like, catalytic domain"/>
    <property type="match status" value="1"/>
</dbReference>
<comment type="caution">
    <text evidence="11">The sequence shown here is derived from an EMBL/GenBank/DDBJ whole genome shotgun (WGS) entry which is preliminary data.</text>
</comment>
<evidence type="ECO:0000256" key="8">
    <source>
        <dbReference type="RuleBase" id="RU003664"/>
    </source>
</evidence>
<comment type="catalytic activity">
    <reaction evidence="7 8">
        <text>UDP-N-acetyl-alpha-D-muramoyl-L-alanine + D-glutamate + ATP = UDP-N-acetyl-alpha-D-muramoyl-L-alanyl-D-glutamate + ADP + phosphate + H(+)</text>
        <dbReference type="Rhea" id="RHEA:16429"/>
        <dbReference type="ChEBI" id="CHEBI:15378"/>
        <dbReference type="ChEBI" id="CHEBI:29986"/>
        <dbReference type="ChEBI" id="CHEBI:30616"/>
        <dbReference type="ChEBI" id="CHEBI:43474"/>
        <dbReference type="ChEBI" id="CHEBI:83898"/>
        <dbReference type="ChEBI" id="CHEBI:83900"/>
        <dbReference type="ChEBI" id="CHEBI:456216"/>
        <dbReference type="EC" id="6.3.2.9"/>
    </reaction>
</comment>
<feature type="binding site" evidence="7">
    <location>
        <begin position="108"/>
        <end position="114"/>
    </location>
    <ligand>
        <name>ATP</name>
        <dbReference type="ChEBI" id="CHEBI:30616"/>
    </ligand>
</feature>
<dbReference type="Pfam" id="PF08245">
    <property type="entry name" value="Mur_ligase_M"/>
    <property type="match status" value="1"/>
</dbReference>
<comment type="function">
    <text evidence="7 8">Cell wall formation. Catalyzes the addition of glutamate to the nucleotide precursor UDP-N-acetylmuramoyl-L-alanine (UMA).</text>
</comment>
<reference evidence="11 12" key="1">
    <citation type="submission" date="2019-01" db="EMBL/GenBank/DDBJ databases">
        <title>Lacunisphaera sp. strain TWA-58.</title>
        <authorList>
            <person name="Chen W.-M."/>
        </authorList>
    </citation>
    <scope>NUCLEOTIDE SEQUENCE [LARGE SCALE GENOMIC DNA]</scope>
    <source>
        <strain evidence="11 12">TWA-58</strain>
    </source>
</reference>
<comment type="pathway">
    <text evidence="2 7 8">Cell wall biogenesis; peptidoglycan biosynthesis.</text>
</comment>
<evidence type="ECO:0000256" key="4">
    <source>
        <dbReference type="ARBA" id="ARBA00022598"/>
    </source>
</evidence>
<keyword evidence="6 7" id="KW-0067">ATP-binding</keyword>
<dbReference type="GO" id="GO:0005737">
    <property type="term" value="C:cytoplasm"/>
    <property type="evidence" value="ECO:0007669"/>
    <property type="project" value="UniProtKB-SubCell"/>
</dbReference>
<dbReference type="InterPro" id="IPR004101">
    <property type="entry name" value="Mur_ligase_C"/>
</dbReference>
<evidence type="ECO:0000313" key="12">
    <source>
        <dbReference type="Proteomes" id="UP000290218"/>
    </source>
</evidence>
<dbReference type="PANTHER" id="PTHR43692">
    <property type="entry name" value="UDP-N-ACETYLMURAMOYLALANINE--D-GLUTAMATE LIGASE"/>
    <property type="match status" value="1"/>
</dbReference>
<dbReference type="GO" id="GO:0051301">
    <property type="term" value="P:cell division"/>
    <property type="evidence" value="ECO:0007669"/>
    <property type="project" value="UniProtKB-KW"/>
</dbReference>
<dbReference type="InterPro" id="IPR013221">
    <property type="entry name" value="Mur_ligase_cen"/>
</dbReference>
<dbReference type="UniPathway" id="UPA00219"/>
<protein>
    <recommendedName>
        <fullName evidence="7 8">UDP-N-acetylmuramoylalanine--D-glutamate ligase</fullName>
        <ecNumber evidence="7 8">6.3.2.9</ecNumber>
    </recommendedName>
    <alternativeName>
        <fullName evidence="7">D-glutamic acid-adding enzyme</fullName>
    </alternativeName>
    <alternativeName>
        <fullName evidence="7">UDP-N-acetylmuramoyl-L-alanyl-D-glutamate synthetase</fullName>
    </alternativeName>
</protein>
<dbReference type="GO" id="GO:0071555">
    <property type="term" value="P:cell wall organization"/>
    <property type="evidence" value="ECO:0007669"/>
    <property type="project" value="UniProtKB-KW"/>
</dbReference>
<gene>
    <name evidence="7 11" type="primary">murD</name>
    <name evidence="11" type="ORF">ESB00_13480</name>
</gene>
<dbReference type="GO" id="GO:0009252">
    <property type="term" value="P:peptidoglycan biosynthetic process"/>
    <property type="evidence" value="ECO:0007669"/>
    <property type="project" value="UniProtKB-UniRule"/>
</dbReference>
<dbReference type="PANTHER" id="PTHR43692:SF1">
    <property type="entry name" value="UDP-N-ACETYLMURAMOYLALANINE--D-GLUTAMATE LIGASE"/>
    <property type="match status" value="1"/>
</dbReference>
<keyword evidence="12" id="KW-1185">Reference proteome</keyword>
<feature type="domain" description="Mur ligase C-terminal" evidence="9">
    <location>
        <begin position="286"/>
        <end position="397"/>
    </location>
</feature>
<name>A0A4Q1CCH1_9BACT</name>
<dbReference type="HAMAP" id="MF_00639">
    <property type="entry name" value="MurD"/>
    <property type="match status" value="1"/>
</dbReference>
<evidence type="ECO:0000256" key="6">
    <source>
        <dbReference type="ARBA" id="ARBA00022840"/>
    </source>
</evidence>
<dbReference type="InterPro" id="IPR005762">
    <property type="entry name" value="MurD"/>
</dbReference>
<keyword evidence="7 8" id="KW-0961">Cell wall biogenesis/degradation</keyword>
<dbReference type="EC" id="6.3.2.9" evidence="7 8"/>
<keyword evidence="5 7" id="KW-0547">Nucleotide-binding</keyword>
<dbReference type="Pfam" id="PF02875">
    <property type="entry name" value="Mur_ligase_C"/>
    <property type="match status" value="1"/>
</dbReference>
<evidence type="ECO:0000256" key="2">
    <source>
        <dbReference type="ARBA" id="ARBA00004752"/>
    </source>
</evidence>
<dbReference type="SUPFAM" id="SSF51984">
    <property type="entry name" value="MurCD N-terminal domain"/>
    <property type="match status" value="1"/>
</dbReference>
<evidence type="ECO:0000259" key="10">
    <source>
        <dbReference type="Pfam" id="PF08245"/>
    </source>
</evidence>
<sequence>MPFTPPQSIAPLLARPVAVLGAGVSGQGVLLLLGAIGATGVLYDERADHAARVFTATEAATHGLVVFSPGFAPEHPWLSTARAAGCTCLGELDFASLFWRGEVIAVTGTNGKTSLTEFLAHALNAAGRRAHVTGNVGYPFSRFVVEQMGQVDVAVCEVSSFQAETLQHFRPTATLWTNFAEDHLERHPGMPAYFAAKCRLLERTMRGGVFIGSSVQRFALVAGQALPPVVPVATEGQPADIRLGGSIFASYPQRENFILAAAWWRQTGLPPSLLYSAAETFRLGQHRLTRVAEKAGVAYWNDSKATNFHAVEAALATFSSPVLWIGGGKAKGGDLGAFVGRIARQLKHAFLIGETQAALLAHCAQFRVAATACTSLAEAVQKARALATAGDQVVLSPGFASFDMFRGYDDRGRQFESLVENL</sequence>
<keyword evidence="7 8" id="KW-0132">Cell division</keyword>
<keyword evidence="4 7" id="KW-0436">Ligase</keyword>
<evidence type="ECO:0000256" key="5">
    <source>
        <dbReference type="ARBA" id="ARBA00022741"/>
    </source>
</evidence>
<dbReference type="EMBL" id="SDHX01000001">
    <property type="protein sequence ID" value="RXK56833.1"/>
    <property type="molecule type" value="Genomic_DNA"/>
</dbReference>
<dbReference type="GO" id="GO:0008764">
    <property type="term" value="F:UDP-N-acetylmuramoylalanine-D-glutamate ligase activity"/>
    <property type="evidence" value="ECO:0007669"/>
    <property type="project" value="UniProtKB-UniRule"/>
</dbReference>
<evidence type="ECO:0000259" key="9">
    <source>
        <dbReference type="Pfam" id="PF02875"/>
    </source>
</evidence>
<dbReference type="InterPro" id="IPR036615">
    <property type="entry name" value="Mur_ligase_C_dom_sf"/>
</dbReference>
<comment type="similarity">
    <text evidence="7">Belongs to the MurCDEF family.</text>
</comment>